<gene>
    <name evidence="1" type="ORF">URODEC1_LOCUS107357</name>
</gene>
<name>A0ABC9FMZ5_9POAL</name>
<keyword evidence="2" id="KW-1185">Reference proteome</keyword>
<reference evidence="1 2" key="2">
    <citation type="submission" date="2024-10" db="EMBL/GenBank/DDBJ databases">
        <authorList>
            <person name="Ryan C."/>
        </authorList>
    </citation>
    <scope>NUCLEOTIDE SEQUENCE [LARGE SCALE GENOMIC DNA]</scope>
</reference>
<dbReference type="EMBL" id="OZ075117">
    <property type="protein sequence ID" value="CAL5078914.1"/>
    <property type="molecule type" value="Genomic_DNA"/>
</dbReference>
<evidence type="ECO:0000313" key="2">
    <source>
        <dbReference type="Proteomes" id="UP001497457"/>
    </source>
</evidence>
<organism evidence="1 2">
    <name type="scientific">Urochloa decumbens</name>
    <dbReference type="NCBI Taxonomy" id="240449"/>
    <lineage>
        <taxon>Eukaryota</taxon>
        <taxon>Viridiplantae</taxon>
        <taxon>Streptophyta</taxon>
        <taxon>Embryophyta</taxon>
        <taxon>Tracheophyta</taxon>
        <taxon>Spermatophyta</taxon>
        <taxon>Magnoliopsida</taxon>
        <taxon>Liliopsida</taxon>
        <taxon>Poales</taxon>
        <taxon>Poaceae</taxon>
        <taxon>PACMAD clade</taxon>
        <taxon>Panicoideae</taxon>
        <taxon>Panicodae</taxon>
        <taxon>Paniceae</taxon>
        <taxon>Melinidinae</taxon>
        <taxon>Urochloa</taxon>
    </lineage>
</organism>
<dbReference type="AlphaFoldDB" id="A0ABC9FMZ5"/>
<protein>
    <submittedName>
        <fullName evidence="1">Uncharacterized protein</fullName>
    </submittedName>
</protein>
<sequence>MLSEEALKAAGPSCEALHAYFMEQSVKGAHGIPAKVAESYFESDGELSFTIGFNDLYDLFNMDSLDVSLLRCWTMRMKKQSEEMGYNVGFLDPQIFSTIGDYKPTKKVDQAAPMMLQGMLGEFILKEIIDPKGDFYNGPADAA</sequence>
<accession>A0ABC9FMZ5</accession>
<proteinExistence type="predicted"/>
<reference evidence="2" key="1">
    <citation type="submission" date="2024-06" db="EMBL/GenBank/DDBJ databases">
        <authorList>
            <person name="Ryan C."/>
        </authorList>
    </citation>
    <scope>NUCLEOTIDE SEQUENCE [LARGE SCALE GENOMIC DNA]</scope>
</reference>
<evidence type="ECO:0000313" key="1">
    <source>
        <dbReference type="EMBL" id="CAL5078914.1"/>
    </source>
</evidence>
<dbReference type="Proteomes" id="UP001497457">
    <property type="component" value="Chromosome 7b"/>
</dbReference>